<evidence type="ECO:0000256" key="5">
    <source>
        <dbReference type="ARBA" id="ARBA00023136"/>
    </source>
</evidence>
<keyword evidence="5 6" id="KW-0472">Membrane</keyword>
<evidence type="ECO:0000256" key="6">
    <source>
        <dbReference type="SAM" id="Phobius"/>
    </source>
</evidence>
<keyword evidence="4 6" id="KW-1133">Transmembrane helix</keyword>
<name>A0A5A9W1A4_9GAMM</name>
<dbReference type="GO" id="GO:0000271">
    <property type="term" value="P:polysaccharide biosynthetic process"/>
    <property type="evidence" value="ECO:0007669"/>
    <property type="project" value="InterPro"/>
</dbReference>
<feature type="transmembrane region" description="Helical" evidence="6">
    <location>
        <begin position="71"/>
        <end position="93"/>
    </location>
</feature>
<evidence type="ECO:0000313" key="8">
    <source>
        <dbReference type="EMBL" id="KAA0874352.1"/>
    </source>
</evidence>
<dbReference type="InterPro" id="IPR051401">
    <property type="entry name" value="GtrA_CellWall_Glycosyl"/>
</dbReference>
<keyword evidence="3 6" id="KW-0812">Transmembrane</keyword>
<evidence type="ECO:0000256" key="1">
    <source>
        <dbReference type="ARBA" id="ARBA00004141"/>
    </source>
</evidence>
<evidence type="ECO:0000256" key="3">
    <source>
        <dbReference type="ARBA" id="ARBA00022692"/>
    </source>
</evidence>
<dbReference type="PANTHER" id="PTHR38459:SF1">
    <property type="entry name" value="PROPHAGE BACTOPRENOL-LINKED GLUCOSE TRANSLOCASE HOMOLOG"/>
    <property type="match status" value="1"/>
</dbReference>
<dbReference type="InterPro" id="IPR007267">
    <property type="entry name" value="GtrA_DPMS_TM"/>
</dbReference>
<feature type="transmembrane region" description="Helical" evidence="6">
    <location>
        <begin position="99"/>
        <end position="120"/>
    </location>
</feature>
<organism evidence="8 9">
    <name type="scientific">Nitrincola tapanii</name>
    <dbReference type="NCBI Taxonomy" id="1708751"/>
    <lineage>
        <taxon>Bacteria</taxon>
        <taxon>Pseudomonadati</taxon>
        <taxon>Pseudomonadota</taxon>
        <taxon>Gammaproteobacteria</taxon>
        <taxon>Oceanospirillales</taxon>
        <taxon>Oceanospirillaceae</taxon>
        <taxon>Nitrincola</taxon>
    </lineage>
</organism>
<evidence type="ECO:0000256" key="2">
    <source>
        <dbReference type="ARBA" id="ARBA00009399"/>
    </source>
</evidence>
<dbReference type="Proteomes" id="UP000325302">
    <property type="component" value="Unassembled WGS sequence"/>
</dbReference>
<comment type="caution">
    <text evidence="8">The sequence shown here is derived from an EMBL/GenBank/DDBJ whole genome shotgun (WGS) entry which is preliminary data.</text>
</comment>
<feature type="transmembrane region" description="Helical" evidence="6">
    <location>
        <begin position="32"/>
        <end position="50"/>
    </location>
</feature>
<feature type="transmembrane region" description="Helical" evidence="6">
    <location>
        <begin position="5"/>
        <end position="26"/>
    </location>
</feature>
<sequence>MLRQLLRFGGVGMTALVLHWCVVLLLVPFGMAPLVANVFAFLLAFQVSYFGHRILTFGAQAIPHRQTFPRFASVAGLSFLVNESLYAILLTWTPLGYQWALLLVLALVAALTFVLSRYWAFAA</sequence>
<keyword evidence="9" id="KW-1185">Reference proteome</keyword>
<protein>
    <submittedName>
        <fullName evidence="8">GtrA family protein</fullName>
    </submittedName>
</protein>
<proteinExistence type="inferred from homology"/>
<comment type="similarity">
    <text evidence="2">Belongs to the GtrA family.</text>
</comment>
<evidence type="ECO:0000259" key="7">
    <source>
        <dbReference type="Pfam" id="PF04138"/>
    </source>
</evidence>
<dbReference type="Pfam" id="PF04138">
    <property type="entry name" value="GtrA_DPMS_TM"/>
    <property type="match status" value="1"/>
</dbReference>
<evidence type="ECO:0000313" key="9">
    <source>
        <dbReference type="Proteomes" id="UP000325302"/>
    </source>
</evidence>
<dbReference type="RefSeq" id="WP_149391085.1">
    <property type="nucleotide sequence ID" value="NZ_SMRS01000006.1"/>
</dbReference>
<evidence type="ECO:0000256" key="4">
    <source>
        <dbReference type="ARBA" id="ARBA00022989"/>
    </source>
</evidence>
<dbReference type="PANTHER" id="PTHR38459">
    <property type="entry name" value="PROPHAGE BACTOPRENOL-LINKED GLUCOSE TRANSLOCASE HOMOLOG"/>
    <property type="match status" value="1"/>
</dbReference>
<dbReference type="GO" id="GO:0005886">
    <property type="term" value="C:plasma membrane"/>
    <property type="evidence" value="ECO:0007669"/>
    <property type="project" value="TreeGrafter"/>
</dbReference>
<gene>
    <name evidence="8" type="ORF">E1H14_08745</name>
</gene>
<accession>A0A5A9W1A4</accession>
<reference evidence="8 9" key="1">
    <citation type="submission" date="2019-03" db="EMBL/GenBank/DDBJ databases">
        <title>Nitrincola sp. nov. isolated from an Indian soda lake.</title>
        <authorList>
            <person name="Joshi A."/>
            <person name="Thite S.V."/>
            <person name="Joseph N."/>
            <person name="Dhotre D."/>
            <person name="Moorthy M."/>
            <person name="Shouche Y.S."/>
        </authorList>
    </citation>
    <scope>NUCLEOTIDE SEQUENCE [LARGE SCALE GENOMIC DNA]</scope>
    <source>
        <strain evidence="8 9">MEB193</strain>
    </source>
</reference>
<dbReference type="OrthoDB" id="8562382at2"/>
<dbReference type="EMBL" id="SMRS01000006">
    <property type="protein sequence ID" value="KAA0874352.1"/>
    <property type="molecule type" value="Genomic_DNA"/>
</dbReference>
<dbReference type="AlphaFoldDB" id="A0A5A9W1A4"/>
<comment type="subcellular location">
    <subcellularLocation>
        <location evidence="1">Membrane</location>
        <topology evidence="1">Multi-pass membrane protein</topology>
    </subcellularLocation>
</comment>
<feature type="domain" description="GtrA/DPMS transmembrane" evidence="7">
    <location>
        <begin position="7"/>
        <end position="121"/>
    </location>
</feature>